<evidence type="ECO:0000313" key="2">
    <source>
        <dbReference type="EMBL" id="RCX21973.1"/>
    </source>
</evidence>
<gene>
    <name evidence="2" type="ORF">DFQ59_12014</name>
</gene>
<comment type="caution">
    <text evidence="2">The sequence shown here is derived from an EMBL/GenBank/DDBJ whole genome shotgun (WGS) entry which is preliminary data.</text>
</comment>
<dbReference type="OrthoDB" id="6839462at2"/>
<keyword evidence="3" id="KW-1185">Reference proteome</keyword>
<accession>A0A369BK85</accession>
<proteinExistence type="predicted"/>
<dbReference type="EMBL" id="QPJY01000020">
    <property type="protein sequence ID" value="RCX21973.1"/>
    <property type="molecule type" value="Genomic_DNA"/>
</dbReference>
<protein>
    <recommendedName>
        <fullName evidence="4">TadE-like protein</fullName>
    </recommendedName>
</protein>
<feature type="transmembrane region" description="Helical" evidence="1">
    <location>
        <begin position="20"/>
        <end position="41"/>
    </location>
</feature>
<reference evidence="2 3" key="1">
    <citation type="submission" date="2018-07" db="EMBL/GenBank/DDBJ databases">
        <title>Genomic Encyclopedia of Type Strains, Phase IV (KMG-IV): sequencing the most valuable type-strain genomes for metagenomic binning, comparative biology and taxonomic classification.</title>
        <authorList>
            <person name="Goeker M."/>
        </authorList>
    </citation>
    <scope>NUCLEOTIDE SEQUENCE [LARGE SCALE GENOMIC DNA]</scope>
    <source>
        <strain evidence="2 3">DSM 26407</strain>
    </source>
</reference>
<organism evidence="2 3">
    <name type="scientific">Thioalbus denitrificans</name>
    <dbReference type="NCBI Taxonomy" id="547122"/>
    <lineage>
        <taxon>Bacteria</taxon>
        <taxon>Pseudomonadati</taxon>
        <taxon>Pseudomonadota</taxon>
        <taxon>Gammaproteobacteria</taxon>
        <taxon>Chromatiales</taxon>
        <taxon>Ectothiorhodospiraceae</taxon>
        <taxon>Thioalbus</taxon>
    </lineage>
</organism>
<keyword evidence="1" id="KW-0472">Membrane</keyword>
<evidence type="ECO:0000313" key="3">
    <source>
        <dbReference type="Proteomes" id="UP000252707"/>
    </source>
</evidence>
<keyword evidence="1" id="KW-0812">Transmembrane</keyword>
<evidence type="ECO:0008006" key="4">
    <source>
        <dbReference type="Google" id="ProtNLM"/>
    </source>
</evidence>
<name>A0A369BK85_9GAMM</name>
<keyword evidence="1" id="KW-1133">Transmembrane helix</keyword>
<evidence type="ECO:0000256" key="1">
    <source>
        <dbReference type="SAM" id="Phobius"/>
    </source>
</evidence>
<dbReference type="Proteomes" id="UP000252707">
    <property type="component" value="Unassembled WGS sequence"/>
</dbReference>
<sequence>MSSRLTLIPSARGRCSGTALAEFTVVLTVMVPLFLAVPVLGKLLDIKHQTVSANRYALWERTVWSDPGAGWNDEENSKSDHRLGAELEARFFGHPASGVQAEKTDNPLWHDHAGQALIATAGGAGARLSLVEQGTPVRTLGMDEFAHAGLGGVPVLGQLTGGAARALNGLGGLVPECGAGVDVARGLNLGRQGFARATVVTPAVAPVVVAGRLEFAAGGALLTNGWSAPRNERGFQHRVDRLVTDELVGCVTAPGRYTFGNIALGRNRFLFGEGQNSHPVEAAVDSTGLIEEYIR</sequence>
<dbReference type="RefSeq" id="WP_114281379.1">
    <property type="nucleotide sequence ID" value="NZ_QPJY01000020.1"/>
</dbReference>
<dbReference type="AlphaFoldDB" id="A0A369BK85"/>